<dbReference type="InterPro" id="IPR058240">
    <property type="entry name" value="rSAM_sf"/>
</dbReference>
<dbReference type="InterPro" id="IPR011101">
    <property type="entry name" value="DUF5131"/>
</dbReference>
<dbReference type="AlphaFoldDB" id="A0A0F9LVN4"/>
<accession>A0A0F9LVN4</accession>
<protein>
    <recommendedName>
        <fullName evidence="2">Radical SAM core domain-containing protein</fullName>
    </recommendedName>
</protein>
<dbReference type="Pfam" id="PF07505">
    <property type="entry name" value="DUF5131"/>
    <property type="match status" value="1"/>
</dbReference>
<evidence type="ECO:0008006" key="2">
    <source>
        <dbReference type="Google" id="ProtNLM"/>
    </source>
</evidence>
<name>A0A0F9LVN4_9ZZZZ</name>
<comment type="caution">
    <text evidence="1">The sequence shown here is derived from an EMBL/GenBank/DDBJ whole genome shotgun (WGS) entry which is preliminary data.</text>
</comment>
<gene>
    <name evidence="1" type="ORF">LCGC14_1231290</name>
</gene>
<reference evidence="1" key="1">
    <citation type="journal article" date="2015" name="Nature">
        <title>Complex archaea that bridge the gap between prokaryotes and eukaryotes.</title>
        <authorList>
            <person name="Spang A."/>
            <person name="Saw J.H."/>
            <person name="Jorgensen S.L."/>
            <person name="Zaremba-Niedzwiedzka K."/>
            <person name="Martijn J."/>
            <person name="Lind A.E."/>
            <person name="van Eijk R."/>
            <person name="Schleper C."/>
            <person name="Guy L."/>
            <person name="Ettema T.J."/>
        </authorList>
    </citation>
    <scope>NUCLEOTIDE SEQUENCE</scope>
</reference>
<dbReference type="EMBL" id="LAZR01006572">
    <property type="protein sequence ID" value="KKM91161.1"/>
    <property type="molecule type" value="Genomic_DNA"/>
</dbReference>
<dbReference type="SUPFAM" id="SSF102114">
    <property type="entry name" value="Radical SAM enzymes"/>
    <property type="match status" value="1"/>
</dbReference>
<organism evidence="1">
    <name type="scientific">marine sediment metagenome</name>
    <dbReference type="NCBI Taxonomy" id="412755"/>
    <lineage>
        <taxon>unclassified sequences</taxon>
        <taxon>metagenomes</taxon>
        <taxon>ecological metagenomes</taxon>
    </lineage>
</organism>
<evidence type="ECO:0000313" key="1">
    <source>
        <dbReference type="EMBL" id="KKM91161.1"/>
    </source>
</evidence>
<proteinExistence type="predicted"/>
<sequence length="250" mass="28723">MASLVESRSRMFQVGGKSMVTWNVFVGCDYLCTYCNARKAALTRLKHSPRYRDGFKPHLVEKELSRKFKPGDFVFVGYMGDISFASRSTIIDLCQSISAQPEVNFLFCTKNPSIYLRWQILFPGNLYLGATIETNFDYGLSQAPSPLHRFQAMKELAYPHKFISMEPLMEFHLRTVVDWMKEIDPEIIEIGADNYHNHLPEPKSNGALTPWKVRWLLDGLREFCPTVVEKGGLERLKQEVIPISCGTFNR</sequence>